<keyword evidence="4" id="KW-1185">Reference proteome</keyword>
<feature type="compositionally biased region" description="Basic and acidic residues" evidence="1">
    <location>
        <begin position="58"/>
        <end position="78"/>
    </location>
</feature>
<reference evidence="3" key="1">
    <citation type="submission" date="2020-10" db="EMBL/GenBank/DDBJ databases">
        <title>Unveiling of a novel bifunctional photoreceptor, Dualchrome1, isolated from a cosmopolitan green alga.</title>
        <authorList>
            <person name="Suzuki S."/>
            <person name="Kawachi M."/>
        </authorList>
    </citation>
    <scope>NUCLEOTIDE SEQUENCE</scope>
    <source>
        <strain evidence="3">NIES 2893</strain>
    </source>
</reference>
<dbReference type="InterPro" id="IPR019315">
    <property type="entry name" value="MMTA2_N"/>
</dbReference>
<gene>
    <name evidence="3" type="ORF">PPROV_000634800</name>
</gene>
<feature type="compositionally biased region" description="Basic residues" evidence="1">
    <location>
        <begin position="199"/>
        <end position="209"/>
    </location>
</feature>
<sequence length="239" mass="26810">MAGGFDWNEVKQSAHREAYFGASLHAAVGRYAEGRDATWWNKADKPASGNAKGNEDEEAKRLARERRALKRADERAMREALGLPPLDDDDDDDDEFANATKTGRGTAKAHEVSQMLERGHASDERLNGERTRGLGLSSRVQGFATKQGETLAAEGWSDGDDDDGGGGAGKEKVVNDGDQHRHRHRHRHRRHHDDDGEGRHHRRHRHHRKHGEDGGDGHRRHRHHRSRSRSPTGKQKEGV</sequence>
<feature type="region of interest" description="Disordered" evidence="1">
    <location>
        <begin position="36"/>
        <end position="239"/>
    </location>
</feature>
<name>A0A830HJQ3_9CHLO</name>
<dbReference type="Pfam" id="PF10159">
    <property type="entry name" value="MMtag"/>
    <property type="match status" value="1"/>
</dbReference>
<protein>
    <recommendedName>
        <fullName evidence="2">Multiple myeloma tumor-associated protein 2-like N-terminal domain-containing protein</fullName>
    </recommendedName>
</protein>
<dbReference type="PANTHER" id="PTHR14580:SF0">
    <property type="entry name" value="MULTIPLE MYELOMA TUMOR-ASSOCIATED PROTEIN 2"/>
    <property type="match status" value="1"/>
</dbReference>
<organism evidence="3 4">
    <name type="scientific">Pycnococcus provasolii</name>
    <dbReference type="NCBI Taxonomy" id="41880"/>
    <lineage>
        <taxon>Eukaryota</taxon>
        <taxon>Viridiplantae</taxon>
        <taxon>Chlorophyta</taxon>
        <taxon>Pseudoscourfieldiophyceae</taxon>
        <taxon>Pseudoscourfieldiales</taxon>
        <taxon>Pycnococcaceae</taxon>
        <taxon>Pycnococcus</taxon>
    </lineage>
</organism>
<evidence type="ECO:0000313" key="4">
    <source>
        <dbReference type="Proteomes" id="UP000660262"/>
    </source>
</evidence>
<comment type="caution">
    <text evidence="3">The sequence shown here is derived from an EMBL/GenBank/DDBJ whole genome shotgun (WGS) entry which is preliminary data.</text>
</comment>
<dbReference type="InterPro" id="IPR039207">
    <property type="entry name" value="MMTAG2-like"/>
</dbReference>
<feature type="compositionally biased region" description="Basic and acidic residues" evidence="1">
    <location>
        <begin position="117"/>
        <end position="132"/>
    </location>
</feature>
<proteinExistence type="predicted"/>
<dbReference type="PANTHER" id="PTHR14580">
    <property type="entry name" value="MULTIPLE MYELOMA TUMOR-ASSOCIATED PROTEIN 2 FAMILY MEMBER"/>
    <property type="match status" value="1"/>
</dbReference>
<dbReference type="OrthoDB" id="5390672at2759"/>
<feature type="compositionally biased region" description="Basic residues" evidence="1">
    <location>
        <begin position="180"/>
        <end position="191"/>
    </location>
</feature>
<feature type="compositionally biased region" description="Basic and acidic residues" evidence="1">
    <location>
        <begin position="169"/>
        <end position="179"/>
    </location>
</feature>
<accession>A0A830HJQ3</accession>
<evidence type="ECO:0000259" key="2">
    <source>
        <dbReference type="Pfam" id="PF10159"/>
    </source>
</evidence>
<dbReference type="EMBL" id="BNJQ01000017">
    <property type="protein sequence ID" value="GHP07606.1"/>
    <property type="molecule type" value="Genomic_DNA"/>
</dbReference>
<dbReference type="AlphaFoldDB" id="A0A830HJQ3"/>
<evidence type="ECO:0000313" key="3">
    <source>
        <dbReference type="EMBL" id="GHP07606.1"/>
    </source>
</evidence>
<evidence type="ECO:0000256" key="1">
    <source>
        <dbReference type="SAM" id="MobiDB-lite"/>
    </source>
</evidence>
<feature type="compositionally biased region" description="Basic residues" evidence="1">
    <location>
        <begin position="218"/>
        <end position="228"/>
    </location>
</feature>
<feature type="compositionally biased region" description="Acidic residues" evidence="1">
    <location>
        <begin position="86"/>
        <end position="96"/>
    </location>
</feature>
<feature type="domain" description="Multiple myeloma tumor-associated protein 2-like N-terminal" evidence="2">
    <location>
        <begin position="4"/>
        <end position="82"/>
    </location>
</feature>
<dbReference type="Proteomes" id="UP000660262">
    <property type="component" value="Unassembled WGS sequence"/>
</dbReference>